<dbReference type="AlphaFoldDB" id="A0A438ALX8"/>
<proteinExistence type="predicted"/>
<dbReference type="EMBL" id="RQXX01000001">
    <property type="protein sequence ID" value="RVV99853.1"/>
    <property type="molecule type" value="Genomic_DNA"/>
</dbReference>
<sequence>MNFMWFMRASNWARRPPSWGRVKLVLAVIAVCILLFVVERYVGWPDWMTTEGPRGGRILR</sequence>
<keyword evidence="2" id="KW-1185">Reference proteome</keyword>
<comment type="caution">
    <text evidence="1">The sequence shown here is derived from an EMBL/GenBank/DDBJ whole genome shotgun (WGS) entry which is preliminary data.</text>
</comment>
<protein>
    <submittedName>
        <fullName evidence="1">Uncharacterized protein</fullName>
    </submittedName>
</protein>
<evidence type="ECO:0000313" key="2">
    <source>
        <dbReference type="Proteomes" id="UP000285908"/>
    </source>
</evidence>
<evidence type="ECO:0000313" key="1">
    <source>
        <dbReference type="EMBL" id="RVV99853.1"/>
    </source>
</evidence>
<gene>
    <name evidence="1" type="ORF">EKE94_04070</name>
</gene>
<reference evidence="1 2" key="1">
    <citation type="submission" date="2018-11" db="EMBL/GenBank/DDBJ databases">
        <title>Mesobaculum littorinae gen. nov., sp. nov., isolated from Littorina scabra that represents a novel genus of the order Rhodobacteraceae.</title>
        <authorList>
            <person name="Li F."/>
        </authorList>
    </citation>
    <scope>NUCLEOTIDE SEQUENCE [LARGE SCALE GENOMIC DNA]</scope>
    <source>
        <strain evidence="1 2">M0103</strain>
    </source>
</reference>
<dbReference type="Proteomes" id="UP000285908">
    <property type="component" value="Unassembled WGS sequence"/>
</dbReference>
<dbReference type="RefSeq" id="WP_127905296.1">
    <property type="nucleotide sequence ID" value="NZ_RQXX01000001.1"/>
</dbReference>
<name>A0A438ALX8_9RHOB</name>
<organism evidence="1 2">
    <name type="scientific">Mesobaculum littorinae</name>
    <dbReference type="NCBI Taxonomy" id="2486419"/>
    <lineage>
        <taxon>Bacteria</taxon>
        <taxon>Pseudomonadati</taxon>
        <taxon>Pseudomonadota</taxon>
        <taxon>Alphaproteobacteria</taxon>
        <taxon>Rhodobacterales</taxon>
        <taxon>Roseobacteraceae</taxon>
        <taxon>Mesobaculum</taxon>
    </lineage>
</organism>
<accession>A0A438ALX8</accession>